<dbReference type="Pfam" id="PF10418">
    <property type="entry name" value="DHODB_Fe-S_bind"/>
    <property type="match status" value="1"/>
</dbReference>
<dbReference type="GO" id="GO:0046872">
    <property type="term" value="F:metal ion binding"/>
    <property type="evidence" value="ECO:0007669"/>
    <property type="project" value="UniProtKB-KW"/>
</dbReference>
<dbReference type="InterPro" id="IPR050353">
    <property type="entry name" value="PyrK_electron_transfer"/>
</dbReference>
<evidence type="ECO:0000256" key="1">
    <source>
        <dbReference type="PIRSR" id="PIRSR006816-1"/>
    </source>
</evidence>
<feature type="domain" description="FAD-binding FR-type" evidence="3">
    <location>
        <begin position="1"/>
        <end position="95"/>
    </location>
</feature>
<feature type="binding site" evidence="2">
    <location>
        <position position="221"/>
    </location>
    <ligand>
        <name>[2Fe-2S] cluster</name>
        <dbReference type="ChEBI" id="CHEBI:190135"/>
    </ligand>
</feature>
<dbReference type="GO" id="GO:0051537">
    <property type="term" value="F:2 iron, 2 sulfur cluster binding"/>
    <property type="evidence" value="ECO:0007669"/>
    <property type="project" value="UniProtKB-KW"/>
</dbReference>
<feature type="binding site" evidence="1">
    <location>
        <begin position="62"/>
        <end position="64"/>
    </location>
    <ligand>
        <name>FAD</name>
        <dbReference type="ChEBI" id="CHEBI:57692"/>
    </ligand>
</feature>
<dbReference type="GO" id="GO:0016491">
    <property type="term" value="F:oxidoreductase activity"/>
    <property type="evidence" value="ECO:0007669"/>
    <property type="project" value="InterPro"/>
</dbReference>
<dbReference type="GO" id="GO:0050660">
    <property type="term" value="F:flavin adenine dinucleotide binding"/>
    <property type="evidence" value="ECO:0007669"/>
    <property type="project" value="InterPro"/>
</dbReference>
<comment type="caution">
    <text evidence="4">The sequence shown here is derived from an EMBL/GenBank/DDBJ whole genome shotgun (WGS) entry which is preliminary data.</text>
</comment>
<dbReference type="Proteomes" id="UP000037175">
    <property type="component" value="Unassembled WGS sequence"/>
</dbReference>
<keyword evidence="2" id="KW-0411">Iron-sulfur</keyword>
<accession>A0A0L6W5R4</accession>
<evidence type="ECO:0000259" key="3">
    <source>
        <dbReference type="PROSITE" id="PS51384"/>
    </source>
</evidence>
<keyword evidence="2" id="KW-0408">Iron</keyword>
<comment type="cofactor">
    <cofactor evidence="1">
        <name>FAD</name>
        <dbReference type="ChEBI" id="CHEBI:57692"/>
    </cofactor>
    <text evidence="1">Binds 1 FAD per subunit.</text>
</comment>
<dbReference type="InterPro" id="IPR017938">
    <property type="entry name" value="Riboflavin_synthase-like_b-brl"/>
</dbReference>
<dbReference type="SUPFAM" id="SSF63380">
    <property type="entry name" value="Riboflavin synthase domain-like"/>
    <property type="match status" value="1"/>
</dbReference>
<dbReference type="AlphaFoldDB" id="A0A0L6W5R4"/>
<feature type="binding site" evidence="2">
    <location>
        <position position="224"/>
    </location>
    <ligand>
        <name>[2Fe-2S] cluster</name>
        <dbReference type="ChEBI" id="CHEBI:190135"/>
    </ligand>
</feature>
<keyword evidence="2" id="KW-0001">2Fe-2S</keyword>
<dbReference type="NCBIfam" id="NF004862">
    <property type="entry name" value="PRK06222.1"/>
    <property type="match status" value="1"/>
</dbReference>
<proteinExistence type="predicted"/>
<evidence type="ECO:0000256" key="2">
    <source>
        <dbReference type="PIRSR" id="PIRSR006816-2"/>
    </source>
</evidence>
<dbReference type="PANTHER" id="PTHR43513">
    <property type="entry name" value="DIHYDROOROTATE DEHYDROGENASE B (NAD(+)), ELECTRON TRANSFER SUBUNIT"/>
    <property type="match status" value="1"/>
</dbReference>
<dbReference type="PANTHER" id="PTHR43513:SF3">
    <property type="entry name" value="DIHYDROOROTATE DEHYDROGENASE B (NAD(+)), ELECTRON TRANSFER SUBUNIT-RELATED"/>
    <property type="match status" value="1"/>
</dbReference>
<dbReference type="Gene3D" id="3.40.50.80">
    <property type="entry name" value="Nucleotide-binding domain of ferredoxin-NADP reductase (FNR) module"/>
    <property type="match status" value="1"/>
</dbReference>
<feature type="binding site" evidence="2">
    <location>
        <position position="236"/>
    </location>
    <ligand>
        <name>[2Fe-2S] cluster</name>
        <dbReference type="ChEBI" id="CHEBI:190135"/>
    </ligand>
</feature>
<organism evidence="4 5">
    <name type="scientific">Thermincola ferriacetica</name>
    <dbReference type="NCBI Taxonomy" id="281456"/>
    <lineage>
        <taxon>Bacteria</taxon>
        <taxon>Bacillati</taxon>
        <taxon>Bacillota</taxon>
        <taxon>Clostridia</taxon>
        <taxon>Eubacteriales</taxon>
        <taxon>Thermincolaceae</taxon>
        <taxon>Thermincola</taxon>
    </lineage>
</organism>
<keyword evidence="5" id="KW-1185">Reference proteome</keyword>
<protein>
    <submittedName>
        <fullName evidence="4">Oxidoreductase FAD/NAD(P)-binding domain-containing protein</fullName>
    </submittedName>
</protein>
<sequence length="281" mass="30403">MYRILQKRSLATGIHMYEISAPEIAAKALPGQFIILRVDEWGERIPLTIFDFDRKSGSIKIIFQEVGFTTKRLACLKQGDFITDIAGPLGMPSHIKKYGRVIAIGGGVGAAPIFPIVRALKEAGNEVISIIGAKSAETLILQDVMNNVSDRLIICTDDGSVGEKGFVTEVLQKQLTGEKPDLVMAIGPLPMMQAVSELTASYAVKTLVSLNPIMVDGTGMCGACRVKIGEETKFACVEGPEFDGHLVDWETLIRRSTMYAKEQELILGEKVRSGGGCGCHS</sequence>
<dbReference type="Gene3D" id="2.40.30.10">
    <property type="entry name" value="Translation factors"/>
    <property type="match status" value="1"/>
</dbReference>
<dbReference type="InterPro" id="IPR017927">
    <property type="entry name" value="FAD-bd_FR_type"/>
</dbReference>
<comment type="cofactor">
    <cofactor evidence="2">
        <name>[2Fe-2S] cluster</name>
        <dbReference type="ChEBI" id="CHEBI:190135"/>
    </cofactor>
    <text evidence="2">Binds 1 [2Fe-2S] cluster per subunit.</text>
</comment>
<dbReference type="EMBL" id="LGTE01000002">
    <property type="protein sequence ID" value="KNZ70728.1"/>
    <property type="molecule type" value="Genomic_DNA"/>
</dbReference>
<dbReference type="PIRSF" id="PIRSF006816">
    <property type="entry name" value="Cyc3_hyd_g"/>
    <property type="match status" value="1"/>
</dbReference>
<dbReference type="GO" id="GO:0006221">
    <property type="term" value="P:pyrimidine nucleotide biosynthetic process"/>
    <property type="evidence" value="ECO:0007669"/>
    <property type="project" value="InterPro"/>
</dbReference>
<keyword evidence="1" id="KW-0274">FAD</keyword>
<dbReference type="SUPFAM" id="SSF52343">
    <property type="entry name" value="Ferredoxin reductase-like, C-terminal NADP-linked domain"/>
    <property type="match status" value="1"/>
</dbReference>
<dbReference type="RefSeq" id="WP_052216651.1">
    <property type="nucleotide sequence ID" value="NZ_LGTE01000002.1"/>
</dbReference>
<reference evidence="5" key="1">
    <citation type="submission" date="2015-07" db="EMBL/GenBank/DDBJ databases">
        <title>Complete Genome of Thermincola ferriacetica strain Z-0001T.</title>
        <authorList>
            <person name="Lusk B."/>
            <person name="Badalamenti J.P."/>
            <person name="Parameswaran P."/>
            <person name="Bond D.R."/>
            <person name="Torres C.I."/>
        </authorList>
    </citation>
    <scope>NUCLEOTIDE SEQUENCE [LARGE SCALE GENOMIC DNA]</scope>
    <source>
        <strain evidence="5">Z-0001</strain>
    </source>
</reference>
<dbReference type="InterPro" id="IPR012165">
    <property type="entry name" value="Cyt_c3_hydrogenase_gsu"/>
</dbReference>
<dbReference type="InterPro" id="IPR019480">
    <property type="entry name" value="Dihydroorotate_DH_Fe-S-bd"/>
</dbReference>
<evidence type="ECO:0000313" key="5">
    <source>
        <dbReference type="Proteomes" id="UP000037175"/>
    </source>
</evidence>
<dbReference type="PROSITE" id="PS51384">
    <property type="entry name" value="FAD_FR"/>
    <property type="match status" value="1"/>
</dbReference>
<dbReference type="Pfam" id="PF00175">
    <property type="entry name" value="NAD_binding_1"/>
    <property type="match status" value="1"/>
</dbReference>
<gene>
    <name evidence="4" type="ORF">Tfer_0406</name>
</gene>
<keyword evidence="2" id="KW-0479">Metal-binding</keyword>
<keyword evidence="1" id="KW-0285">Flavoprotein</keyword>
<name>A0A0L6W5R4_9FIRM</name>
<dbReference type="InterPro" id="IPR039261">
    <property type="entry name" value="FNR_nucleotide-bd"/>
</dbReference>
<evidence type="ECO:0000313" key="4">
    <source>
        <dbReference type="EMBL" id="KNZ70728.1"/>
    </source>
</evidence>
<dbReference type="CDD" id="cd06219">
    <property type="entry name" value="DHOD_e_trans_like1"/>
    <property type="match status" value="1"/>
</dbReference>
<dbReference type="InterPro" id="IPR001433">
    <property type="entry name" value="OxRdtase_FAD/NAD-bd"/>
</dbReference>